<accession>A0A2I1GNY3</accession>
<dbReference type="VEuPathDB" id="FungiDB:RhiirFUN_025453"/>
<organism evidence="1 2">
    <name type="scientific">Rhizophagus irregularis</name>
    <dbReference type="NCBI Taxonomy" id="588596"/>
    <lineage>
        <taxon>Eukaryota</taxon>
        <taxon>Fungi</taxon>
        <taxon>Fungi incertae sedis</taxon>
        <taxon>Mucoromycota</taxon>
        <taxon>Glomeromycotina</taxon>
        <taxon>Glomeromycetes</taxon>
        <taxon>Glomerales</taxon>
        <taxon>Glomeraceae</taxon>
        <taxon>Rhizophagus</taxon>
    </lineage>
</organism>
<reference evidence="1 2" key="1">
    <citation type="submission" date="2015-10" db="EMBL/GenBank/DDBJ databases">
        <title>Genome analyses suggest a sexual origin of heterokaryosis in a supposedly ancient asexual fungus.</title>
        <authorList>
            <person name="Ropars J."/>
            <person name="Sedzielewska K."/>
            <person name="Noel J."/>
            <person name="Charron P."/>
            <person name="Farinelli L."/>
            <person name="Marton T."/>
            <person name="Kruger M."/>
            <person name="Pelin A."/>
            <person name="Brachmann A."/>
            <person name="Corradi N."/>
        </authorList>
    </citation>
    <scope>NUCLEOTIDE SEQUENCE [LARGE SCALE GENOMIC DNA]</scope>
    <source>
        <strain evidence="1 2">A4</strain>
    </source>
</reference>
<dbReference type="VEuPathDB" id="FungiDB:FUN_022597"/>
<dbReference type="VEuPathDB" id="FungiDB:RhiirA1_532274"/>
<evidence type="ECO:0000313" key="2">
    <source>
        <dbReference type="Proteomes" id="UP000234323"/>
    </source>
</evidence>
<evidence type="ECO:0000313" key="1">
    <source>
        <dbReference type="EMBL" id="PKY48339.1"/>
    </source>
</evidence>
<dbReference type="EMBL" id="LLXI01000631">
    <property type="protein sequence ID" value="PKY48339.1"/>
    <property type="molecule type" value="Genomic_DNA"/>
</dbReference>
<dbReference type="OrthoDB" id="2316258at2759"/>
<dbReference type="AlphaFoldDB" id="A0A2I1GNY3"/>
<keyword evidence="2" id="KW-1185">Reference proteome</keyword>
<comment type="caution">
    <text evidence="1">The sequence shown here is derived from an EMBL/GenBank/DDBJ whole genome shotgun (WGS) entry which is preliminary data.</text>
</comment>
<proteinExistence type="predicted"/>
<gene>
    <name evidence="1" type="ORF">RhiirA4_544549</name>
</gene>
<sequence length="125" mass="14603">MSSKRSNQNELKSQYVQKIKLNNSKRVRKRPPKLCPDCKETSNCVKTFSDKVSKFEKIIDKFKNLPKREVDKISKFNAKFKLNNIPCEVEYDLSQFTLENLQKLANFMIPPSIASDKNDETIKEN</sequence>
<dbReference type="Proteomes" id="UP000234323">
    <property type="component" value="Unassembled WGS sequence"/>
</dbReference>
<name>A0A2I1GNY3_9GLOM</name>
<protein>
    <submittedName>
        <fullName evidence="1">Uncharacterized protein</fullName>
    </submittedName>
</protein>